<dbReference type="OrthoDB" id="9816589at2"/>
<name>A0A5C5ZBA4_9BACT</name>
<keyword evidence="2" id="KW-1185">Reference proteome</keyword>
<comment type="caution">
    <text evidence="1">The sequence shown here is derived from an EMBL/GenBank/DDBJ whole genome shotgun (WGS) entry which is preliminary data.</text>
</comment>
<dbReference type="RefSeq" id="WP_146402379.1">
    <property type="nucleotide sequence ID" value="NZ_SJPJ01000001.1"/>
</dbReference>
<proteinExistence type="predicted"/>
<protein>
    <submittedName>
        <fullName evidence="1">Uncharacterized protein</fullName>
    </submittedName>
</protein>
<gene>
    <name evidence="1" type="ORF">CA13_60640</name>
</gene>
<dbReference type="Proteomes" id="UP000315010">
    <property type="component" value="Unassembled WGS sequence"/>
</dbReference>
<dbReference type="EMBL" id="SJPJ01000001">
    <property type="protein sequence ID" value="TWT84584.1"/>
    <property type="molecule type" value="Genomic_DNA"/>
</dbReference>
<accession>A0A5C5ZBA4</accession>
<sequence length="91" mass="9983">MKTTALIVGPFRPDLPPPDGTKVHRIGSHHVIPTNLVGDNREELVVWDPTDQFIFVYTQRPFTDIGQLKIPISSASLQSQADGLIHAPSSV</sequence>
<reference evidence="1 2" key="1">
    <citation type="submission" date="2019-02" db="EMBL/GenBank/DDBJ databases">
        <title>Deep-cultivation of Planctomycetes and their phenomic and genomic characterization uncovers novel biology.</title>
        <authorList>
            <person name="Wiegand S."/>
            <person name="Jogler M."/>
            <person name="Boedeker C."/>
            <person name="Pinto D."/>
            <person name="Vollmers J."/>
            <person name="Rivas-Marin E."/>
            <person name="Kohn T."/>
            <person name="Peeters S.H."/>
            <person name="Heuer A."/>
            <person name="Rast P."/>
            <person name="Oberbeckmann S."/>
            <person name="Bunk B."/>
            <person name="Jeske O."/>
            <person name="Meyerdierks A."/>
            <person name="Storesund J.E."/>
            <person name="Kallscheuer N."/>
            <person name="Luecker S."/>
            <person name="Lage O.M."/>
            <person name="Pohl T."/>
            <person name="Merkel B.J."/>
            <person name="Hornburger P."/>
            <person name="Mueller R.-W."/>
            <person name="Bruemmer F."/>
            <person name="Labrenz M."/>
            <person name="Spormann A.M."/>
            <person name="Op Den Camp H."/>
            <person name="Overmann J."/>
            <person name="Amann R."/>
            <person name="Jetten M.S.M."/>
            <person name="Mascher T."/>
            <person name="Medema M.H."/>
            <person name="Devos D.P."/>
            <person name="Kaster A.-K."/>
            <person name="Ovreas L."/>
            <person name="Rohde M."/>
            <person name="Galperin M.Y."/>
            <person name="Jogler C."/>
        </authorList>
    </citation>
    <scope>NUCLEOTIDE SEQUENCE [LARGE SCALE GENOMIC DNA]</scope>
    <source>
        <strain evidence="1 2">CA13</strain>
    </source>
</reference>
<dbReference type="AlphaFoldDB" id="A0A5C5ZBA4"/>
<organism evidence="1 2">
    <name type="scientific">Novipirellula herctigrandis</name>
    <dbReference type="NCBI Taxonomy" id="2527986"/>
    <lineage>
        <taxon>Bacteria</taxon>
        <taxon>Pseudomonadati</taxon>
        <taxon>Planctomycetota</taxon>
        <taxon>Planctomycetia</taxon>
        <taxon>Pirellulales</taxon>
        <taxon>Pirellulaceae</taxon>
        <taxon>Novipirellula</taxon>
    </lineage>
</organism>
<evidence type="ECO:0000313" key="1">
    <source>
        <dbReference type="EMBL" id="TWT84584.1"/>
    </source>
</evidence>
<evidence type="ECO:0000313" key="2">
    <source>
        <dbReference type="Proteomes" id="UP000315010"/>
    </source>
</evidence>